<name>A0A1Q8YJU2_9BURK</name>
<dbReference type="RefSeq" id="WP_241838963.1">
    <property type="nucleotide sequence ID" value="NZ_MSYM01000005.1"/>
</dbReference>
<protein>
    <submittedName>
        <fullName evidence="1">Uncharacterized protein</fullName>
    </submittedName>
</protein>
<evidence type="ECO:0000313" key="1">
    <source>
        <dbReference type="EMBL" id="OLP08282.1"/>
    </source>
</evidence>
<evidence type="ECO:0000313" key="2">
    <source>
        <dbReference type="Proteomes" id="UP000185911"/>
    </source>
</evidence>
<accession>A0A1Q8YJU2</accession>
<organism evidence="1 2">
    <name type="scientific">Rhodoferax antarcticus ANT.BR</name>
    <dbReference type="NCBI Taxonomy" id="1111071"/>
    <lineage>
        <taxon>Bacteria</taxon>
        <taxon>Pseudomonadati</taxon>
        <taxon>Pseudomonadota</taxon>
        <taxon>Betaproteobacteria</taxon>
        <taxon>Burkholderiales</taxon>
        <taxon>Comamonadaceae</taxon>
        <taxon>Rhodoferax</taxon>
    </lineage>
</organism>
<dbReference type="STRING" id="81479.RA876_16870"/>
<comment type="caution">
    <text evidence="1">The sequence shown here is derived from an EMBL/GenBank/DDBJ whole genome shotgun (WGS) entry which is preliminary data.</text>
</comment>
<proteinExistence type="predicted"/>
<gene>
    <name evidence="1" type="ORF">BLL52_0570</name>
</gene>
<dbReference type="EMBL" id="MSYM01000005">
    <property type="protein sequence ID" value="OLP08282.1"/>
    <property type="molecule type" value="Genomic_DNA"/>
</dbReference>
<reference evidence="1 2" key="1">
    <citation type="submission" date="2017-01" db="EMBL/GenBank/DDBJ databases">
        <title>Genome sequence of Rhodoferax antarcticus ANT.BR, a psychrophilic purple nonsulfur bacterium from an Antarctic microbial mat.</title>
        <authorList>
            <person name="Baker J."/>
            <person name="Riester C."/>
            <person name="Skinner B."/>
            <person name="Newell A."/>
            <person name="Swingley W."/>
            <person name="Madigan M."/>
            <person name="Jung D."/>
            <person name="Asao M."/>
            <person name="Chen M."/>
            <person name="Loughlin P."/>
            <person name="Pan H."/>
            <person name="Lin S."/>
            <person name="Li N."/>
            <person name="Shaw J."/>
            <person name="Prado M."/>
            <person name="Sherman C."/>
            <person name="Li X."/>
            <person name="Tang J."/>
            <person name="Blankenship R."/>
            <person name="Zhao T."/>
            <person name="Touchman J."/>
            <person name="Sattley M."/>
        </authorList>
    </citation>
    <scope>NUCLEOTIDE SEQUENCE [LARGE SCALE GENOMIC DNA]</scope>
    <source>
        <strain evidence="1 2">ANT.BR</strain>
    </source>
</reference>
<dbReference type="AlphaFoldDB" id="A0A1Q8YJU2"/>
<keyword evidence="2" id="KW-1185">Reference proteome</keyword>
<sequence>MPGAKLLHRLKAVLSGSKLPPTDYQRAQALIAAIDAGGIPLNAVRVNDIARKLGLDVPVTAPVEDTIARIRVALQRQAPPG</sequence>
<dbReference type="Proteomes" id="UP000185911">
    <property type="component" value="Unassembled WGS sequence"/>
</dbReference>